<dbReference type="Proteomes" id="UP001165524">
    <property type="component" value="Unassembled WGS sequence"/>
</dbReference>
<protein>
    <submittedName>
        <fullName evidence="1">DUF4279 domain-containing protein</fullName>
    </submittedName>
</protein>
<gene>
    <name evidence="1" type="ORF">MU846_11615</name>
</gene>
<sequence>MYEHHVYFAVFGFSEPPQAISLLAGISPDDSWCAGDPYGGLTPPARRLDSRWILSSNLDRDASHRDHFERLCLKLERLGERLPQLRQRYRCGIGVSQYFFMDDPVFYLPADLLARFERLGLPLSFDQLGLDAPA</sequence>
<accession>A0ABT0E948</accession>
<dbReference type="Pfam" id="PF14106">
    <property type="entry name" value="DUF4279"/>
    <property type="match status" value="1"/>
</dbReference>
<dbReference type="EMBL" id="JALKII010000008">
    <property type="protein sequence ID" value="MCK0538359.1"/>
    <property type="molecule type" value="Genomic_DNA"/>
</dbReference>
<keyword evidence="2" id="KW-1185">Reference proteome</keyword>
<dbReference type="InterPro" id="IPR025459">
    <property type="entry name" value="DUF4279"/>
</dbReference>
<proteinExistence type="predicted"/>
<organism evidence="1 2">
    <name type="scientific">Alcanivorax quisquiliarum</name>
    <dbReference type="NCBI Taxonomy" id="2933565"/>
    <lineage>
        <taxon>Bacteria</taxon>
        <taxon>Pseudomonadati</taxon>
        <taxon>Pseudomonadota</taxon>
        <taxon>Gammaproteobacteria</taxon>
        <taxon>Oceanospirillales</taxon>
        <taxon>Alcanivoracaceae</taxon>
        <taxon>Alcanivorax</taxon>
    </lineage>
</organism>
<name>A0ABT0E948_9GAMM</name>
<reference evidence="1" key="1">
    <citation type="submission" date="2022-04" db="EMBL/GenBank/DDBJ databases">
        <title>Alcanivorax sp. CY1518 draft genome sequence.</title>
        <authorList>
            <person name="Zhao G."/>
            <person name="An M."/>
        </authorList>
    </citation>
    <scope>NUCLEOTIDE SEQUENCE</scope>
    <source>
        <strain evidence="1">CY1518</strain>
    </source>
</reference>
<evidence type="ECO:0000313" key="1">
    <source>
        <dbReference type="EMBL" id="MCK0538359.1"/>
    </source>
</evidence>
<dbReference type="RefSeq" id="WP_246952918.1">
    <property type="nucleotide sequence ID" value="NZ_JALKII010000008.1"/>
</dbReference>
<comment type="caution">
    <text evidence="1">The sequence shown here is derived from an EMBL/GenBank/DDBJ whole genome shotgun (WGS) entry which is preliminary data.</text>
</comment>
<evidence type="ECO:0000313" key="2">
    <source>
        <dbReference type="Proteomes" id="UP001165524"/>
    </source>
</evidence>